<name>A0A813H157_POLGL</name>
<evidence type="ECO:0000256" key="4">
    <source>
        <dbReference type="SAM" id="MobiDB-lite"/>
    </source>
</evidence>
<dbReference type="Proteomes" id="UP000654075">
    <property type="component" value="Unassembled WGS sequence"/>
</dbReference>
<keyword evidence="2" id="KW-0223">Dioxygenase</keyword>
<keyword evidence="5" id="KW-0472">Membrane</keyword>
<evidence type="ECO:0000313" key="7">
    <source>
        <dbReference type="EMBL" id="CAE8631383.1"/>
    </source>
</evidence>
<dbReference type="EMBL" id="CAJNNV010030115">
    <property type="protein sequence ID" value="CAE8631383.1"/>
    <property type="molecule type" value="Genomic_DNA"/>
</dbReference>
<evidence type="ECO:0000259" key="6">
    <source>
        <dbReference type="SMART" id="SM00702"/>
    </source>
</evidence>
<keyword evidence="5" id="KW-1133">Transmembrane helix</keyword>
<keyword evidence="8" id="KW-1185">Reference proteome</keyword>
<dbReference type="AlphaFoldDB" id="A0A813H157"/>
<dbReference type="GO" id="GO:0051213">
    <property type="term" value="F:dioxygenase activity"/>
    <property type="evidence" value="ECO:0007669"/>
    <property type="project" value="UniProtKB-KW"/>
</dbReference>
<evidence type="ECO:0000256" key="1">
    <source>
        <dbReference type="ARBA" id="ARBA00001961"/>
    </source>
</evidence>
<evidence type="ECO:0000256" key="2">
    <source>
        <dbReference type="ARBA" id="ARBA00022964"/>
    </source>
</evidence>
<feature type="domain" description="Prolyl 4-hydroxylase alpha subunit" evidence="6">
    <location>
        <begin position="131"/>
        <end position="306"/>
    </location>
</feature>
<dbReference type="Gene3D" id="2.60.120.620">
    <property type="entry name" value="q2cbj1_9rhob like domain"/>
    <property type="match status" value="1"/>
</dbReference>
<dbReference type="InterPro" id="IPR006620">
    <property type="entry name" value="Pro_4_hyd_alph"/>
</dbReference>
<dbReference type="SMART" id="SM00702">
    <property type="entry name" value="P4Hc"/>
    <property type="match status" value="1"/>
</dbReference>
<proteinExistence type="predicted"/>
<dbReference type="GO" id="GO:0016705">
    <property type="term" value="F:oxidoreductase activity, acting on paired donors, with incorporation or reduction of molecular oxygen"/>
    <property type="evidence" value="ECO:0007669"/>
    <property type="project" value="InterPro"/>
</dbReference>
<evidence type="ECO:0000256" key="3">
    <source>
        <dbReference type="ARBA" id="ARBA00023002"/>
    </source>
</evidence>
<evidence type="ECO:0000313" key="8">
    <source>
        <dbReference type="Proteomes" id="UP000654075"/>
    </source>
</evidence>
<keyword evidence="3" id="KW-0560">Oxidoreductase</keyword>
<dbReference type="GO" id="GO:0005506">
    <property type="term" value="F:iron ion binding"/>
    <property type="evidence" value="ECO:0007669"/>
    <property type="project" value="InterPro"/>
</dbReference>
<feature type="transmembrane region" description="Helical" evidence="5">
    <location>
        <begin position="79"/>
        <end position="98"/>
    </location>
</feature>
<comment type="cofactor">
    <cofactor evidence="1">
        <name>L-ascorbate</name>
        <dbReference type="ChEBI" id="CHEBI:38290"/>
    </cofactor>
</comment>
<organism evidence="7 8">
    <name type="scientific">Polarella glacialis</name>
    <name type="common">Dinoflagellate</name>
    <dbReference type="NCBI Taxonomy" id="89957"/>
    <lineage>
        <taxon>Eukaryota</taxon>
        <taxon>Sar</taxon>
        <taxon>Alveolata</taxon>
        <taxon>Dinophyceae</taxon>
        <taxon>Suessiales</taxon>
        <taxon>Suessiaceae</taxon>
        <taxon>Polarella</taxon>
    </lineage>
</organism>
<gene>
    <name evidence="7" type="ORF">PGLA1383_LOCUS47494</name>
</gene>
<keyword evidence="5" id="KW-0812">Transmembrane</keyword>
<evidence type="ECO:0000256" key="5">
    <source>
        <dbReference type="SAM" id="Phobius"/>
    </source>
</evidence>
<dbReference type="GO" id="GO:0031418">
    <property type="term" value="F:L-ascorbic acid binding"/>
    <property type="evidence" value="ECO:0007669"/>
    <property type="project" value="InterPro"/>
</dbReference>
<feature type="region of interest" description="Disordered" evidence="4">
    <location>
        <begin position="355"/>
        <end position="376"/>
    </location>
</feature>
<accession>A0A813H157</accession>
<comment type="caution">
    <text evidence="7">The sequence shown here is derived from an EMBL/GenBank/DDBJ whole genome shotgun (WGS) entry which is preliminary data.</text>
</comment>
<reference evidence="7" key="1">
    <citation type="submission" date="2021-02" db="EMBL/GenBank/DDBJ databases">
        <authorList>
            <person name="Dougan E. K."/>
            <person name="Rhodes N."/>
            <person name="Thang M."/>
            <person name="Chan C."/>
        </authorList>
    </citation>
    <scope>NUCLEOTIDE SEQUENCE</scope>
</reference>
<protein>
    <recommendedName>
        <fullName evidence="6">Prolyl 4-hydroxylase alpha subunit domain-containing protein</fullName>
    </recommendedName>
</protein>
<dbReference type="OrthoDB" id="42213at2759"/>
<sequence>MKIGYSEGMCKGPFDQECVGFIVSELMLYLLPFVTLLDFAHSGKPLARVAYGLVVVMWFSQDGKALLKTVLFELMSIDTRTRVICLAMVWLAVVFWWATCFRTRCCPAWYCLFACLLHVFVCSRLDINQTSTIVSVDGLLDKHECDAIVAAVEEHGRTFNWTNKRHATQLATEDIPLYDITGLDAMALHRTISGRLSSLRDFVGGDLHPQEAYVVRYRGNRQAFTGLMAHKDLGTHTYSIALSEPQDFEGGGVYFPALKDEESDEDYVGTTIRMSRGGLLLHDARLTHQAKEVESGTRYMLVFLNSVRPPSWQLYPSHWANYRGWFATEVLLQKLERCSEAGDGSEKLCEVPNIELPPPVPARSSEGGLETSTGVAGQLPANASCTNLLL</sequence>